<dbReference type="InterPro" id="IPR029055">
    <property type="entry name" value="Ntn_hydrolases_N"/>
</dbReference>
<evidence type="ECO:0000313" key="4">
    <source>
        <dbReference type="Proteomes" id="UP000887565"/>
    </source>
</evidence>
<dbReference type="SUPFAM" id="SSF53271">
    <property type="entry name" value="PRTase-like"/>
    <property type="match status" value="1"/>
</dbReference>
<dbReference type="WBParaSite" id="nRc.2.0.1.t24889-RA">
    <property type="protein sequence ID" value="nRc.2.0.1.t24889-RA"/>
    <property type="gene ID" value="nRc.2.0.1.g24889"/>
</dbReference>
<dbReference type="InterPro" id="IPR029057">
    <property type="entry name" value="PRTase-like"/>
</dbReference>
<protein>
    <submittedName>
        <fullName evidence="5">Phosphoribosyltransferase domain-containing protein</fullName>
    </submittedName>
</protein>
<dbReference type="Gene3D" id="3.40.50.2020">
    <property type="match status" value="1"/>
</dbReference>
<accession>A0A915JFC3</accession>
<name>A0A915JFC3_ROMCU</name>
<keyword evidence="2" id="KW-0315">Glutamine amidotransferase</keyword>
<sequence>MGYFKTFQTSGFYVESQKYLESYCSNESLGWVVASESTALSSIHAEFVREVEPGQIIEITSQGVQRVRKVTNPTGLAAFCIFEYVYFAKADSIFEGQQVYQVRYNCGVLLAREAKVEADLVSCVPDSSFPSALGYATESGLQYKDVFAKNNYVGRTFIQPSTMLRQQGINKKFSPIFKNFINKRVVLIDDSIVRGNTMQQLVKLLKDYGASEVHIRIASPPIKYPCFMGINIPTKEELIANVVENKDLGAYFGADSVVHLSIAGLKNAVRMDIDKSIIYTGHCTACLDGEYPVLPENLQW</sequence>
<dbReference type="CDD" id="cd06223">
    <property type="entry name" value="PRTases_typeI"/>
    <property type="match status" value="1"/>
</dbReference>
<dbReference type="GO" id="GO:0016740">
    <property type="term" value="F:transferase activity"/>
    <property type="evidence" value="ECO:0007669"/>
    <property type="project" value="UniProtKB-KW"/>
</dbReference>
<dbReference type="Proteomes" id="UP000887565">
    <property type="component" value="Unplaced"/>
</dbReference>
<organism evidence="4 5">
    <name type="scientific">Romanomermis culicivorax</name>
    <name type="common">Nematode worm</name>
    <dbReference type="NCBI Taxonomy" id="13658"/>
    <lineage>
        <taxon>Eukaryota</taxon>
        <taxon>Metazoa</taxon>
        <taxon>Ecdysozoa</taxon>
        <taxon>Nematoda</taxon>
        <taxon>Enoplea</taxon>
        <taxon>Dorylaimia</taxon>
        <taxon>Mermithida</taxon>
        <taxon>Mermithoidea</taxon>
        <taxon>Mermithidae</taxon>
        <taxon>Romanomermis</taxon>
    </lineage>
</organism>
<dbReference type="SUPFAM" id="SSF56235">
    <property type="entry name" value="N-terminal nucleophile aminohydrolases (Ntn hydrolases)"/>
    <property type="match status" value="1"/>
</dbReference>
<proteinExistence type="predicted"/>
<keyword evidence="4" id="KW-1185">Reference proteome</keyword>
<dbReference type="AlphaFoldDB" id="A0A915JFC3"/>
<dbReference type="Pfam" id="PF00156">
    <property type="entry name" value="Pribosyltran"/>
    <property type="match status" value="1"/>
</dbReference>
<dbReference type="InterPro" id="IPR000836">
    <property type="entry name" value="PRTase_dom"/>
</dbReference>
<evidence type="ECO:0000313" key="5">
    <source>
        <dbReference type="WBParaSite" id="nRc.2.0.1.t24889-RA"/>
    </source>
</evidence>
<dbReference type="PANTHER" id="PTHR11907">
    <property type="entry name" value="AMIDOPHOSPHORIBOSYLTRANSFERASE"/>
    <property type="match status" value="1"/>
</dbReference>
<evidence type="ECO:0000256" key="2">
    <source>
        <dbReference type="ARBA" id="ARBA00022962"/>
    </source>
</evidence>
<evidence type="ECO:0000259" key="3">
    <source>
        <dbReference type="Pfam" id="PF00156"/>
    </source>
</evidence>
<feature type="domain" description="Phosphoribosyltransferase" evidence="3">
    <location>
        <begin position="117"/>
        <end position="215"/>
    </location>
</feature>
<dbReference type="OMA" id="NDFEAWI"/>
<reference evidence="5" key="1">
    <citation type="submission" date="2022-11" db="UniProtKB">
        <authorList>
            <consortium name="WormBaseParasite"/>
        </authorList>
    </citation>
    <scope>IDENTIFICATION</scope>
</reference>
<keyword evidence="1" id="KW-0808">Transferase</keyword>
<evidence type="ECO:0000256" key="1">
    <source>
        <dbReference type="ARBA" id="ARBA00022679"/>
    </source>
</evidence>